<sequence>MKSVYNATDLPAKELYEVFSTNGTLTNLVQEDNGKTPAQRFRSEDGVANARGRILGGSSMINIGFCSRAEDKFYRESGIPWDKDLVQKAYQWVEETIVFQYNLSIWLSILKQALLEAAVGPDNGFNLNHIVGTKAIGSTFYEKGRRHGALELLNRGELKNLQVAVEASVEGIIFSNSLPSKDQVSCTFLYGNLSSLTAIGVIYSDSKGRTHQAFVRNKGEVILSAGAIGSRQLLLLSGVGSVPDLSSLQIPVVHHNPYVGKFMADNPCNNINIVVPFALDPSVVQAVGITSEFNYVETLSYNLPFSFPIYFGLFPNAISPLNTSLATIAVKIQGPLSSGSLRLTSFSGVRAGPIVRFNNFNNPIDLARCVKGVRKDGDVLKTEALEPFKTRDLQGRESFMFLGPSLPKNQPNESESTLCARGLNLIIIEAFPQLSFSFV</sequence>
<dbReference type="SUPFAM" id="SSF54373">
    <property type="entry name" value="FAD-linked reductases, C-terminal domain"/>
    <property type="match status" value="1"/>
</dbReference>
<organism evidence="7 8">
    <name type="scientific">Ziziphus jujuba</name>
    <name type="common">Chinese jujube</name>
    <name type="synonym">Ziziphus sativa</name>
    <dbReference type="NCBI Taxonomy" id="326968"/>
    <lineage>
        <taxon>Eukaryota</taxon>
        <taxon>Viridiplantae</taxon>
        <taxon>Streptophyta</taxon>
        <taxon>Embryophyta</taxon>
        <taxon>Tracheophyta</taxon>
        <taxon>Spermatophyta</taxon>
        <taxon>Magnoliopsida</taxon>
        <taxon>eudicotyledons</taxon>
        <taxon>Gunneridae</taxon>
        <taxon>Pentapetalae</taxon>
        <taxon>rosids</taxon>
        <taxon>fabids</taxon>
        <taxon>Rosales</taxon>
        <taxon>Rhamnaceae</taxon>
        <taxon>Paliureae</taxon>
        <taxon>Ziziphus</taxon>
    </lineage>
</organism>
<comment type="similarity">
    <text evidence="2">Belongs to the GMC oxidoreductase family.</text>
</comment>
<dbReference type="InterPro" id="IPR012132">
    <property type="entry name" value="GMC_OxRdtase"/>
</dbReference>
<dbReference type="Proteomes" id="UP001652623">
    <property type="component" value="Chromosome 1"/>
</dbReference>
<gene>
    <name evidence="8" type="primary">LOC107405923</name>
</gene>
<accession>A0ABM3IEN4</accession>
<dbReference type="RefSeq" id="XP_048326862.2">
    <property type="nucleotide sequence ID" value="XM_048470905.2"/>
</dbReference>
<dbReference type="Pfam" id="PF00732">
    <property type="entry name" value="GMC_oxred_N"/>
    <property type="match status" value="1"/>
</dbReference>
<keyword evidence="8" id="KW-0456">Lyase</keyword>
<evidence type="ECO:0000259" key="6">
    <source>
        <dbReference type="Pfam" id="PF00732"/>
    </source>
</evidence>
<dbReference type="GeneID" id="107405923"/>
<keyword evidence="5" id="KW-0325">Glycoprotein</keyword>
<dbReference type="GO" id="GO:0016829">
    <property type="term" value="F:lyase activity"/>
    <property type="evidence" value="ECO:0007669"/>
    <property type="project" value="UniProtKB-KW"/>
</dbReference>
<dbReference type="InterPro" id="IPR000172">
    <property type="entry name" value="GMC_OxRdtase_N"/>
</dbReference>
<keyword evidence="4" id="KW-0274">FAD</keyword>
<dbReference type="PANTHER" id="PTHR45968:SF23">
    <property type="entry name" value="GLUCOSE-METHANOL-CHOLINE OXIDOREDUCTASE N-TERMINAL DOMAIN-CONTAINING PROTEIN"/>
    <property type="match status" value="1"/>
</dbReference>
<dbReference type="SUPFAM" id="SSF51905">
    <property type="entry name" value="FAD/NAD(P)-binding domain"/>
    <property type="match status" value="1"/>
</dbReference>
<dbReference type="Gene3D" id="3.50.50.60">
    <property type="entry name" value="FAD/NAD(P)-binding domain"/>
    <property type="match status" value="1"/>
</dbReference>
<proteinExistence type="inferred from homology"/>
<keyword evidence="3" id="KW-0285">Flavoprotein</keyword>
<dbReference type="InterPro" id="IPR051871">
    <property type="entry name" value="GMC_Oxidoreductase-Related"/>
</dbReference>
<evidence type="ECO:0000313" key="7">
    <source>
        <dbReference type="Proteomes" id="UP001652623"/>
    </source>
</evidence>
<evidence type="ECO:0000256" key="1">
    <source>
        <dbReference type="ARBA" id="ARBA00001974"/>
    </source>
</evidence>
<name>A0ABM3IEN4_ZIZJJ</name>
<feature type="domain" description="Glucose-methanol-choline oxidoreductase N-terminal" evidence="6">
    <location>
        <begin position="49"/>
        <end position="266"/>
    </location>
</feature>
<evidence type="ECO:0000313" key="8">
    <source>
        <dbReference type="RefSeq" id="XP_048326862.2"/>
    </source>
</evidence>
<dbReference type="PIRSF" id="PIRSF000137">
    <property type="entry name" value="Alcohol_oxidase"/>
    <property type="match status" value="1"/>
</dbReference>
<evidence type="ECO:0000256" key="5">
    <source>
        <dbReference type="ARBA" id="ARBA00023180"/>
    </source>
</evidence>
<evidence type="ECO:0000256" key="2">
    <source>
        <dbReference type="ARBA" id="ARBA00010790"/>
    </source>
</evidence>
<evidence type="ECO:0000256" key="4">
    <source>
        <dbReference type="ARBA" id="ARBA00022827"/>
    </source>
</evidence>
<reference evidence="8" key="2">
    <citation type="submission" date="2025-08" db="UniProtKB">
        <authorList>
            <consortium name="RefSeq"/>
        </authorList>
    </citation>
    <scope>IDENTIFICATION</scope>
    <source>
        <tissue evidence="8">Seedling</tissue>
    </source>
</reference>
<dbReference type="InterPro" id="IPR036188">
    <property type="entry name" value="FAD/NAD-bd_sf"/>
</dbReference>
<keyword evidence="7" id="KW-1185">Reference proteome</keyword>
<dbReference type="PANTHER" id="PTHR45968">
    <property type="entry name" value="OSJNBA0019K04.7 PROTEIN"/>
    <property type="match status" value="1"/>
</dbReference>
<reference evidence="7" key="1">
    <citation type="submission" date="2025-05" db="UniProtKB">
        <authorList>
            <consortium name="RefSeq"/>
        </authorList>
    </citation>
    <scope>NUCLEOTIDE SEQUENCE [LARGE SCALE GENOMIC DNA]</scope>
</reference>
<dbReference type="Gene3D" id="3.30.410.40">
    <property type="match status" value="1"/>
</dbReference>
<evidence type="ECO:0000256" key="3">
    <source>
        <dbReference type="ARBA" id="ARBA00022630"/>
    </source>
</evidence>
<protein>
    <submittedName>
        <fullName evidence="8">(R)-mandelonitrile lyase 1</fullName>
    </submittedName>
</protein>
<comment type="cofactor">
    <cofactor evidence="1">
        <name>FAD</name>
        <dbReference type="ChEBI" id="CHEBI:57692"/>
    </cofactor>
</comment>